<sequence>MPLQENTYVHYHEISEVSTVDINLAVDNKNIEIDIADIHVRDGNLSTSTMKLGTINQLLHMTENDPSTSWAGKPLQKDPPPIVFMALAEMTISDVDVTVSNILRADVEGACYENLDPERRVDKCQYNSLV</sequence>
<comment type="caution">
    <text evidence="1">The sequence shown here is derived from an EMBL/GenBank/DDBJ whole genome shotgun (WGS) entry which is preliminary data.</text>
</comment>
<evidence type="ECO:0000313" key="2">
    <source>
        <dbReference type="Proteomes" id="UP000828390"/>
    </source>
</evidence>
<dbReference type="EMBL" id="JAIWYP010000016">
    <property type="protein sequence ID" value="KAH3694073.1"/>
    <property type="molecule type" value="Genomic_DNA"/>
</dbReference>
<organism evidence="1 2">
    <name type="scientific">Dreissena polymorpha</name>
    <name type="common">Zebra mussel</name>
    <name type="synonym">Mytilus polymorpha</name>
    <dbReference type="NCBI Taxonomy" id="45954"/>
    <lineage>
        <taxon>Eukaryota</taxon>
        <taxon>Metazoa</taxon>
        <taxon>Spiralia</taxon>
        <taxon>Lophotrochozoa</taxon>
        <taxon>Mollusca</taxon>
        <taxon>Bivalvia</taxon>
        <taxon>Autobranchia</taxon>
        <taxon>Heteroconchia</taxon>
        <taxon>Euheterodonta</taxon>
        <taxon>Imparidentia</taxon>
        <taxon>Neoheterodontei</taxon>
        <taxon>Myida</taxon>
        <taxon>Dreissenoidea</taxon>
        <taxon>Dreissenidae</taxon>
        <taxon>Dreissena</taxon>
    </lineage>
</organism>
<evidence type="ECO:0000313" key="1">
    <source>
        <dbReference type="EMBL" id="KAH3694073.1"/>
    </source>
</evidence>
<protein>
    <submittedName>
        <fullName evidence="1">Uncharacterized protein</fullName>
    </submittedName>
</protein>
<gene>
    <name evidence="1" type="ORF">DPMN_081512</name>
</gene>
<keyword evidence="2" id="KW-1185">Reference proteome</keyword>
<accession>A0A9D4BHU9</accession>
<dbReference type="Proteomes" id="UP000828390">
    <property type="component" value="Unassembled WGS sequence"/>
</dbReference>
<reference evidence="1" key="1">
    <citation type="journal article" date="2019" name="bioRxiv">
        <title>The Genome of the Zebra Mussel, Dreissena polymorpha: A Resource for Invasive Species Research.</title>
        <authorList>
            <person name="McCartney M.A."/>
            <person name="Auch B."/>
            <person name="Kono T."/>
            <person name="Mallez S."/>
            <person name="Zhang Y."/>
            <person name="Obille A."/>
            <person name="Becker A."/>
            <person name="Abrahante J.E."/>
            <person name="Garbe J."/>
            <person name="Badalamenti J.P."/>
            <person name="Herman A."/>
            <person name="Mangelson H."/>
            <person name="Liachko I."/>
            <person name="Sullivan S."/>
            <person name="Sone E.D."/>
            <person name="Koren S."/>
            <person name="Silverstein K.A.T."/>
            <person name="Beckman K.B."/>
            <person name="Gohl D.M."/>
        </authorList>
    </citation>
    <scope>NUCLEOTIDE SEQUENCE</scope>
    <source>
        <strain evidence="1">Duluth1</strain>
        <tissue evidence="1">Whole animal</tissue>
    </source>
</reference>
<reference evidence="1" key="2">
    <citation type="submission" date="2020-11" db="EMBL/GenBank/DDBJ databases">
        <authorList>
            <person name="McCartney M.A."/>
            <person name="Auch B."/>
            <person name="Kono T."/>
            <person name="Mallez S."/>
            <person name="Becker A."/>
            <person name="Gohl D.M."/>
            <person name="Silverstein K.A.T."/>
            <person name="Koren S."/>
            <person name="Bechman K.B."/>
            <person name="Herman A."/>
            <person name="Abrahante J.E."/>
            <person name="Garbe J."/>
        </authorList>
    </citation>
    <scope>NUCLEOTIDE SEQUENCE</scope>
    <source>
        <strain evidence="1">Duluth1</strain>
        <tissue evidence="1">Whole animal</tissue>
    </source>
</reference>
<dbReference type="AlphaFoldDB" id="A0A9D4BHU9"/>
<name>A0A9D4BHU9_DREPO</name>
<proteinExistence type="predicted"/>